<dbReference type="GeneID" id="51109221"/>
<dbReference type="InterPro" id="IPR016032">
    <property type="entry name" value="Sig_transdc_resp-reg_C-effctor"/>
</dbReference>
<dbReference type="CDD" id="cd06170">
    <property type="entry name" value="LuxR_C_like"/>
    <property type="match status" value="1"/>
</dbReference>
<keyword evidence="2" id="KW-0902">Two-component regulatory system</keyword>
<organism evidence="9 10">
    <name type="scientific">Acidovorax delafieldii</name>
    <name type="common">Pseudomonas delafieldii</name>
    <dbReference type="NCBI Taxonomy" id="47920"/>
    <lineage>
        <taxon>Bacteria</taxon>
        <taxon>Pseudomonadati</taxon>
        <taxon>Pseudomonadota</taxon>
        <taxon>Betaproteobacteria</taxon>
        <taxon>Burkholderiales</taxon>
        <taxon>Comamonadaceae</taxon>
        <taxon>Acidovorax</taxon>
    </lineage>
</organism>
<evidence type="ECO:0000256" key="6">
    <source>
        <dbReference type="PROSITE-ProRule" id="PRU00169"/>
    </source>
</evidence>
<dbReference type="Gene3D" id="3.40.50.2300">
    <property type="match status" value="1"/>
</dbReference>
<feature type="modified residue" description="4-aspartylphosphate" evidence="6">
    <location>
        <position position="66"/>
    </location>
</feature>
<keyword evidence="3" id="KW-0805">Transcription regulation</keyword>
<dbReference type="RefSeq" id="WP_121942238.1">
    <property type="nucleotide sequence ID" value="NZ_VJWE01000001.1"/>
</dbReference>
<protein>
    <submittedName>
        <fullName evidence="9">LuxR family two component transcriptional regulator</fullName>
    </submittedName>
</protein>
<dbReference type="PANTHER" id="PTHR44688">
    <property type="entry name" value="DNA-BINDING TRANSCRIPTIONAL ACTIVATOR DEVR_DOSR"/>
    <property type="match status" value="1"/>
</dbReference>
<evidence type="ECO:0000256" key="1">
    <source>
        <dbReference type="ARBA" id="ARBA00022553"/>
    </source>
</evidence>
<dbReference type="PANTHER" id="PTHR44688:SF16">
    <property type="entry name" value="DNA-BINDING TRANSCRIPTIONAL ACTIVATOR DEVR_DOSR"/>
    <property type="match status" value="1"/>
</dbReference>
<evidence type="ECO:0000313" key="10">
    <source>
        <dbReference type="Proteomes" id="UP000321485"/>
    </source>
</evidence>
<gene>
    <name evidence="9" type="ORF">ATF69_0132</name>
</gene>
<comment type="caution">
    <text evidence="9">The sequence shown here is derived from an EMBL/GenBank/DDBJ whole genome shotgun (WGS) entry which is preliminary data.</text>
</comment>
<dbReference type="SUPFAM" id="SSF52172">
    <property type="entry name" value="CheY-like"/>
    <property type="match status" value="1"/>
</dbReference>
<accession>A0A561XYF6</accession>
<dbReference type="FunFam" id="3.40.50.2300:FF:000018">
    <property type="entry name" value="DNA-binding transcriptional regulator NtrC"/>
    <property type="match status" value="1"/>
</dbReference>
<dbReference type="GO" id="GO:0003677">
    <property type="term" value="F:DNA binding"/>
    <property type="evidence" value="ECO:0007669"/>
    <property type="project" value="UniProtKB-KW"/>
</dbReference>
<dbReference type="SMART" id="SM00421">
    <property type="entry name" value="HTH_LUXR"/>
    <property type="match status" value="1"/>
</dbReference>
<evidence type="ECO:0000259" key="7">
    <source>
        <dbReference type="PROSITE" id="PS50043"/>
    </source>
</evidence>
<dbReference type="GO" id="GO:0000160">
    <property type="term" value="P:phosphorelay signal transduction system"/>
    <property type="evidence" value="ECO:0007669"/>
    <property type="project" value="UniProtKB-KW"/>
</dbReference>
<keyword evidence="1 6" id="KW-0597">Phosphoprotein</keyword>
<sequence length="228" mass="24724">MTYDTAPIAADSPDPTVVYIVDDDEGVRQSLAALLLARGYTVRAFDGGEAFLAQAALDHPGCVLLDLRMEGLSGLQVFHELGQRHSALKTVFLSAHGELSSAVAAVKQGAVDWLEKPCNEATLLAAVEKASTLSQTQARQTQRQHQLRERWNALSPRQQEVAQLLGTGLSSKEVARALAQRDPERPIDPRTVDTHRSAIFLKLDIRSSHELGMLVEDLGVALSAPRTA</sequence>
<evidence type="ECO:0000256" key="2">
    <source>
        <dbReference type="ARBA" id="ARBA00023012"/>
    </source>
</evidence>
<evidence type="ECO:0000256" key="4">
    <source>
        <dbReference type="ARBA" id="ARBA00023125"/>
    </source>
</evidence>
<dbReference type="SUPFAM" id="SSF46894">
    <property type="entry name" value="C-terminal effector domain of the bipartite response regulators"/>
    <property type="match status" value="1"/>
</dbReference>
<evidence type="ECO:0000259" key="8">
    <source>
        <dbReference type="PROSITE" id="PS50110"/>
    </source>
</evidence>
<dbReference type="EMBL" id="VJWE01000001">
    <property type="protein sequence ID" value="TWG41148.1"/>
    <property type="molecule type" value="Genomic_DNA"/>
</dbReference>
<reference evidence="9 10" key="1">
    <citation type="journal article" date="2015" name="Stand. Genomic Sci.">
        <title>Genomic Encyclopedia of Bacterial and Archaeal Type Strains, Phase III: the genomes of soil and plant-associated and newly described type strains.</title>
        <authorList>
            <person name="Whitman W.B."/>
            <person name="Woyke T."/>
            <person name="Klenk H.P."/>
            <person name="Zhou Y."/>
            <person name="Lilburn T.G."/>
            <person name="Beck B.J."/>
            <person name="De Vos P."/>
            <person name="Vandamme P."/>
            <person name="Eisen J.A."/>
            <person name="Garrity G."/>
            <person name="Hugenholtz P."/>
            <person name="Kyrpides N.C."/>
        </authorList>
    </citation>
    <scope>NUCLEOTIDE SEQUENCE [LARGE SCALE GENOMIC DNA]</scope>
    <source>
        <strain evidence="9 10">DSM 64</strain>
    </source>
</reference>
<dbReference type="GO" id="GO:0006355">
    <property type="term" value="P:regulation of DNA-templated transcription"/>
    <property type="evidence" value="ECO:0007669"/>
    <property type="project" value="InterPro"/>
</dbReference>
<proteinExistence type="predicted"/>
<keyword evidence="4" id="KW-0238">DNA-binding</keyword>
<dbReference type="Proteomes" id="UP000321485">
    <property type="component" value="Unassembled WGS sequence"/>
</dbReference>
<dbReference type="Pfam" id="PF00196">
    <property type="entry name" value="GerE"/>
    <property type="match status" value="1"/>
</dbReference>
<feature type="domain" description="HTH luxR-type" evidence="7">
    <location>
        <begin position="147"/>
        <end position="219"/>
    </location>
</feature>
<keyword evidence="5" id="KW-0804">Transcription</keyword>
<evidence type="ECO:0000313" key="9">
    <source>
        <dbReference type="EMBL" id="TWG41148.1"/>
    </source>
</evidence>
<dbReference type="InterPro" id="IPR001789">
    <property type="entry name" value="Sig_transdc_resp-reg_receiver"/>
</dbReference>
<dbReference type="InterPro" id="IPR000792">
    <property type="entry name" value="Tscrpt_reg_LuxR_C"/>
</dbReference>
<evidence type="ECO:0000256" key="3">
    <source>
        <dbReference type="ARBA" id="ARBA00023015"/>
    </source>
</evidence>
<name>A0A561XYF6_ACIDE</name>
<evidence type="ECO:0000256" key="5">
    <source>
        <dbReference type="ARBA" id="ARBA00023163"/>
    </source>
</evidence>
<dbReference type="SMART" id="SM00448">
    <property type="entry name" value="REC"/>
    <property type="match status" value="1"/>
</dbReference>
<feature type="domain" description="Response regulatory" evidence="8">
    <location>
        <begin position="17"/>
        <end position="131"/>
    </location>
</feature>
<dbReference type="InterPro" id="IPR036388">
    <property type="entry name" value="WH-like_DNA-bd_sf"/>
</dbReference>
<dbReference type="InterPro" id="IPR011006">
    <property type="entry name" value="CheY-like_superfamily"/>
</dbReference>
<dbReference type="PROSITE" id="PS50110">
    <property type="entry name" value="RESPONSE_REGULATORY"/>
    <property type="match status" value="1"/>
</dbReference>
<dbReference type="Pfam" id="PF00072">
    <property type="entry name" value="Response_reg"/>
    <property type="match status" value="1"/>
</dbReference>
<dbReference type="PROSITE" id="PS50043">
    <property type="entry name" value="HTH_LUXR_2"/>
    <property type="match status" value="1"/>
</dbReference>
<dbReference type="AlphaFoldDB" id="A0A561XYF6"/>
<dbReference type="Gene3D" id="1.10.10.10">
    <property type="entry name" value="Winged helix-like DNA-binding domain superfamily/Winged helix DNA-binding domain"/>
    <property type="match status" value="1"/>
</dbReference>